<organism evidence="1 2">
    <name type="scientific">Saltatorellus ferox</name>
    <dbReference type="NCBI Taxonomy" id="2528018"/>
    <lineage>
        <taxon>Bacteria</taxon>
        <taxon>Pseudomonadati</taxon>
        <taxon>Planctomycetota</taxon>
        <taxon>Planctomycetia</taxon>
        <taxon>Planctomycetia incertae sedis</taxon>
        <taxon>Saltatorellus</taxon>
    </lineage>
</organism>
<dbReference type="EMBL" id="CP036434">
    <property type="protein sequence ID" value="QDV05306.1"/>
    <property type="molecule type" value="Genomic_DNA"/>
</dbReference>
<name>A0A518EMK2_9BACT</name>
<dbReference type="Proteomes" id="UP000320390">
    <property type="component" value="Chromosome"/>
</dbReference>
<evidence type="ECO:0000313" key="2">
    <source>
        <dbReference type="Proteomes" id="UP000320390"/>
    </source>
</evidence>
<reference evidence="1 2" key="1">
    <citation type="submission" date="2019-02" db="EMBL/GenBank/DDBJ databases">
        <title>Deep-cultivation of Planctomycetes and their phenomic and genomic characterization uncovers novel biology.</title>
        <authorList>
            <person name="Wiegand S."/>
            <person name="Jogler M."/>
            <person name="Boedeker C."/>
            <person name="Pinto D."/>
            <person name="Vollmers J."/>
            <person name="Rivas-Marin E."/>
            <person name="Kohn T."/>
            <person name="Peeters S.H."/>
            <person name="Heuer A."/>
            <person name="Rast P."/>
            <person name="Oberbeckmann S."/>
            <person name="Bunk B."/>
            <person name="Jeske O."/>
            <person name="Meyerdierks A."/>
            <person name="Storesund J.E."/>
            <person name="Kallscheuer N."/>
            <person name="Luecker S."/>
            <person name="Lage O.M."/>
            <person name="Pohl T."/>
            <person name="Merkel B.J."/>
            <person name="Hornburger P."/>
            <person name="Mueller R.-W."/>
            <person name="Bruemmer F."/>
            <person name="Labrenz M."/>
            <person name="Spormann A.M."/>
            <person name="Op den Camp H."/>
            <person name="Overmann J."/>
            <person name="Amann R."/>
            <person name="Jetten M.S.M."/>
            <person name="Mascher T."/>
            <person name="Medema M.H."/>
            <person name="Devos D.P."/>
            <person name="Kaster A.-K."/>
            <person name="Ovreas L."/>
            <person name="Rohde M."/>
            <person name="Galperin M.Y."/>
            <person name="Jogler C."/>
        </authorList>
    </citation>
    <scope>NUCLEOTIDE SEQUENCE [LARGE SCALE GENOMIC DNA]</scope>
    <source>
        <strain evidence="1 2">Poly30</strain>
    </source>
</reference>
<keyword evidence="2" id="KW-1185">Reference proteome</keyword>
<dbReference type="AlphaFoldDB" id="A0A518EMK2"/>
<dbReference type="OrthoDB" id="1118033at2"/>
<gene>
    <name evidence="1" type="ORF">Poly30_08020</name>
</gene>
<sequence>MAEFQVDVIGVEDLLEIEGAWSSEDFRALLGEMDFDEAEDLPEDQLREMCVMYLQDRKPAEAAEILLRRRLGGDLTKGQISNISHEMLEEKLWEQYSDMTLHERLFHVGSLLAAAFPRSVPEPDAVEVRLEVRGLDPEAQRALDEGLREPMLVRLLAAGMPASAPLHRMFGEAVQGGPFREAESIAWSVQAATGEGGVTSIRVIGSGCWLDILKRTSEFQAKIKADKK</sequence>
<protein>
    <submittedName>
        <fullName evidence="1">Uncharacterized protein</fullName>
    </submittedName>
</protein>
<proteinExistence type="predicted"/>
<accession>A0A518EMK2</accession>
<evidence type="ECO:0000313" key="1">
    <source>
        <dbReference type="EMBL" id="QDV05306.1"/>
    </source>
</evidence>
<dbReference type="RefSeq" id="WP_145194719.1">
    <property type="nucleotide sequence ID" value="NZ_CP036434.1"/>
</dbReference>